<dbReference type="AlphaFoldDB" id="A0A812RKC4"/>
<accession>A0A812RKC4</accession>
<sequence length="154" mass="17737">MEGDKMSNRHTLIEEELLEAFRMEPDLMVTFRAAAPPVQRRTPQTDNWQLALMQKAELTRDKYLEKAKLEANKHQRASAKVMELELKRIEGELEQRQADMPSLESLAEALGLDGRAERQAAINHLHQLTGDELRRRLQILLATALPIENGWELM</sequence>
<protein>
    <submittedName>
        <fullName evidence="1">ATJ39 protein</fullName>
    </submittedName>
</protein>
<reference evidence="1" key="1">
    <citation type="submission" date="2021-02" db="EMBL/GenBank/DDBJ databases">
        <authorList>
            <person name="Dougan E. K."/>
            <person name="Rhodes N."/>
            <person name="Thang M."/>
            <person name="Chan C."/>
        </authorList>
    </citation>
    <scope>NUCLEOTIDE SEQUENCE</scope>
</reference>
<evidence type="ECO:0000313" key="2">
    <source>
        <dbReference type="Proteomes" id="UP000604046"/>
    </source>
</evidence>
<keyword evidence="2" id="KW-1185">Reference proteome</keyword>
<proteinExistence type="predicted"/>
<name>A0A812RKC4_9DINO</name>
<gene>
    <name evidence="1" type="primary">ATJ39</name>
    <name evidence="1" type="ORF">SNAT2548_LOCUS24299</name>
</gene>
<dbReference type="Proteomes" id="UP000604046">
    <property type="component" value="Unassembled WGS sequence"/>
</dbReference>
<comment type="caution">
    <text evidence="1">The sequence shown here is derived from an EMBL/GenBank/DDBJ whole genome shotgun (WGS) entry which is preliminary data.</text>
</comment>
<organism evidence="1 2">
    <name type="scientific">Symbiodinium natans</name>
    <dbReference type="NCBI Taxonomy" id="878477"/>
    <lineage>
        <taxon>Eukaryota</taxon>
        <taxon>Sar</taxon>
        <taxon>Alveolata</taxon>
        <taxon>Dinophyceae</taxon>
        <taxon>Suessiales</taxon>
        <taxon>Symbiodiniaceae</taxon>
        <taxon>Symbiodinium</taxon>
    </lineage>
</organism>
<evidence type="ECO:0000313" key="1">
    <source>
        <dbReference type="EMBL" id="CAE7446023.1"/>
    </source>
</evidence>
<dbReference type="EMBL" id="CAJNDS010002354">
    <property type="protein sequence ID" value="CAE7446023.1"/>
    <property type="molecule type" value="Genomic_DNA"/>
</dbReference>